<dbReference type="EMBL" id="AUZZ01007789">
    <property type="protein sequence ID" value="EQD41078.1"/>
    <property type="molecule type" value="Genomic_DNA"/>
</dbReference>
<dbReference type="AlphaFoldDB" id="T0Z7V9"/>
<organism evidence="1">
    <name type="scientific">mine drainage metagenome</name>
    <dbReference type="NCBI Taxonomy" id="410659"/>
    <lineage>
        <taxon>unclassified sequences</taxon>
        <taxon>metagenomes</taxon>
        <taxon>ecological metagenomes</taxon>
    </lineage>
</organism>
<sequence length="182" mass="19962">MTGPVLRRVRCSPDRYTYRIPAVGALLARYVGDGAGWADPFAGLSTLAEYRNDMDPTTPQPSHVDAYEWVRTLPDGLAGALLDPPYSREQISRHYRAVAHKVTALDTSNRFLARVQDVLAAKTRSGGLAISLGWTGLGLGRGRRFEEVEVLLLVHGPGHYATHAVVERKADHVLEDYPDEAG</sequence>
<feature type="non-terminal residue" evidence="1">
    <location>
        <position position="182"/>
    </location>
</feature>
<protein>
    <recommendedName>
        <fullName evidence="2">Adenine-specific DNA methylase</fullName>
    </recommendedName>
</protein>
<accession>T0Z7V9</accession>
<gene>
    <name evidence="1" type="ORF">B2A_10815</name>
</gene>
<comment type="caution">
    <text evidence="1">The sequence shown here is derived from an EMBL/GenBank/DDBJ whole genome shotgun (WGS) entry which is preliminary data.</text>
</comment>
<name>T0Z7V9_9ZZZZ</name>
<proteinExistence type="predicted"/>
<evidence type="ECO:0000313" key="1">
    <source>
        <dbReference type="EMBL" id="EQD41078.1"/>
    </source>
</evidence>
<reference evidence="1" key="2">
    <citation type="journal article" date="2014" name="ISME J.">
        <title>Microbial stratification in low pH oxic and suboxic macroscopic growths along an acid mine drainage.</title>
        <authorList>
            <person name="Mendez-Garcia C."/>
            <person name="Mesa V."/>
            <person name="Sprenger R.R."/>
            <person name="Richter M."/>
            <person name="Diez M.S."/>
            <person name="Solano J."/>
            <person name="Bargiela R."/>
            <person name="Golyshina O.V."/>
            <person name="Manteca A."/>
            <person name="Ramos J.L."/>
            <person name="Gallego J.R."/>
            <person name="Llorente I."/>
            <person name="Martins Dos Santos V.A."/>
            <person name="Jensen O.N."/>
            <person name="Pelaez A.I."/>
            <person name="Sanchez J."/>
            <person name="Ferrer M."/>
        </authorList>
    </citation>
    <scope>NUCLEOTIDE SEQUENCE</scope>
</reference>
<evidence type="ECO:0008006" key="2">
    <source>
        <dbReference type="Google" id="ProtNLM"/>
    </source>
</evidence>
<reference evidence="1" key="1">
    <citation type="submission" date="2013-08" db="EMBL/GenBank/DDBJ databases">
        <authorList>
            <person name="Mendez C."/>
            <person name="Richter M."/>
            <person name="Ferrer M."/>
            <person name="Sanchez J."/>
        </authorList>
    </citation>
    <scope>NUCLEOTIDE SEQUENCE</scope>
</reference>